<evidence type="ECO:0000259" key="5">
    <source>
        <dbReference type="Pfam" id="PF00155"/>
    </source>
</evidence>
<dbReference type="CDD" id="cd00609">
    <property type="entry name" value="AAT_like"/>
    <property type="match status" value="1"/>
</dbReference>
<dbReference type="Gene3D" id="3.40.640.10">
    <property type="entry name" value="Type I PLP-dependent aspartate aminotransferase-like (Major domain)"/>
    <property type="match status" value="1"/>
</dbReference>
<sequence length="400" mass="44845">MVNQLKEYEYAKYLPEKSSIGGTITTEDSHVHLSFGYPNSDLFPLQALSEAASEAILSGGHLALHYFGGDGINKTKQWIKESAVHRSIEVDLDQILTTSGAQHAIDVAARTLINTGDEVWVEAPTFFGATQAFQLAGAKITSFPIDRNGLVVDEVEAALKKRKAPKFIYIMPNFHNPGGVNLSQDRREKLAKLAEQYSFYILEDDAYGELSFTTDYQPSVYSYAPSHVIYIGTFSKIIGPGVRIGWIIAKGEVLSKLNIFLQGSQTNPLTQEILAQLFTKLSFQTHLTSLIDDYRVKRDVMVEALQQTFQDHISFHIPEGGFFIWVRFKKDIDTDELAARAFRNGVSIVPGTSFYQDNRPSNEIRLCFTYCDAEQIKRGVRILADTYFSIVKSDVEEIKA</sequence>
<keyword evidence="7" id="KW-1185">Reference proteome</keyword>
<evidence type="ECO:0000256" key="4">
    <source>
        <dbReference type="ARBA" id="ARBA00022898"/>
    </source>
</evidence>
<name>A0ABT9YHE5_9BACI</name>
<dbReference type="PANTHER" id="PTHR42790">
    <property type="entry name" value="AMINOTRANSFERASE"/>
    <property type="match status" value="1"/>
</dbReference>
<dbReference type="EC" id="2.6.1.-" evidence="6"/>
<comment type="caution">
    <text evidence="6">The sequence shown here is derived from an EMBL/GenBank/DDBJ whole genome shotgun (WGS) entry which is preliminary data.</text>
</comment>
<keyword evidence="3 6" id="KW-0808">Transferase</keyword>
<evidence type="ECO:0000256" key="3">
    <source>
        <dbReference type="ARBA" id="ARBA00022679"/>
    </source>
</evidence>
<dbReference type="Gene3D" id="3.90.1150.10">
    <property type="entry name" value="Aspartate Aminotransferase, domain 1"/>
    <property type="match status" value="1"/>
</dbReference>
<dbReference type="Proteomes" id="UP001225034">
    <property type="component" value="Unassembled WGS sequence"/>
</dbReference>
<dbReference type="InterPro" id="IPR050859">
    <property type="entry name" value="Class-I_PLP-dep_aminotransf"/>
</dbReference>
<keyword evidence="4" id="KW-0663">Pyridoxal phosphate</keyword>
<dbReference type="GO" id="GO:0008483">
    <property type="term" value="F:transaminase activity"/>
    <property type="evidence" value="ECO:0007669"/>
    <property type="project" value="UniProtKB-KW"/>
</dbReference>
<accession>A0ABT9YHE5</accession>
<dbReference type="InterPro" id="IPR004839">
    <property type="entry name" value="Aminotransferase_I/II_large"/>
</dbReference>
<dbReference type="Pfam" id="PF00155">
    <property type="entry name" value="Aminotran_1_2"/>
    <property type="match status" value="1"/>
</dbReference>
<gene>
    <name evidence="6" type="ORF">J2S05_001740</name>
</gene>
<dbReference type="InterPro" id="IPR015424">
    <property type="entry name" value="PyrdxlP-dep_Trfase"/>
</dbReference>
<evidence type="ECO:0000313" key="6">
    <source>
        <dbReference type="EMBL" id="MDQ0206941.1"/>
    </source>
</evidence>
<comment type="cofactor">
    <cofactor evidence="1">
        <name>pyridoxal 5'-phosphate</name>
        <dbReference type="ChEBI" id="CHEBI:597326"/>
    </cofactor>
</comment>
<keyword evidence="2 6" id="KW-0032">Aminotransferase</keyword>
<evidence type="ECO:0000313" key="7">
    <source>
        <dbReference type="Proteomes" id="UP001225034"/>
    </source>
</evidence>
<dbReference type="InterPro" id="IPR015422">
    <property type="entry name" value="PyrdxlP-dep_Trfase_small"/>
</dbReference>
<proteinExistence type="predicted"/>
<dbReference type="EMBL" id="JAUSUA010000002">
    <property type="protein sequence ID" value="MDQ0206941.1"/>
    <property type="molecule type" value="Genomic_DNA"/>
</dbReference>
<evidence type="ECO:0000256" key="1">
    <source>
        <dbReference type="ARBA" id="ARBA00001933"/>
    </source>
</evidence>
<evidence type="ECO:0000256" key="2">
    <source>
        <dbReference type="ARBA" id="ARBA00022576"/>
    </source>
</evidence>
<organism evidence="6 7">
    <name type="scientific">Alkalicoccobacillus murimartini</name>
    <dbReference type="NCBI Taxonomy" id="171685"/>
    <lineage>
        <taxon>Bacteria</taxon>
        <taxon>Bacillati</taxon>
        <taxon>Bacillota</taxon>
        <taxon>Bacilli</taxon>
        <taxon>Bacillales</taxon>
        <taxon>Bacillaceae</taxon>
        <taxon>Alkalicoccobacillus</taxon>
    </lineage>
</organism>
<dbReference type="SUPFAM" id="SSF53383">
    <property type="entry name" value="PLP-dependent transferases"/>
    <property type="match status" value="1"/>
</dbReference>
<dbReference type="InterPro" id="IPR015421">
    <property type="entry name" value="PyrdxlP-dep_Trfase_major"/>
</dbReference>
<protein>
    <submittedName>
        <fullName evidence="6">2-aminoadipate transaminase</fullName>
        <ecNumber evidence="6">2.6.1.-</ecNumber>
    </submittedName>
</protein>
<dbReference type="RefSeq" id="WP_306981838.1">
    <property type="nucleotide sequence ID" value="NZ_JAUSUA010000002.1"/>
</dbReference>
<reference evidence="6 7" key="1">
    <citation type="submission" date="2023-07" db="EMBL/GenBank/DDBJ databases">
        <title>Genomic Encyclopedia of Type Strains, Phase IV (KMG-IV): sequencing the most valuable type-strain genomes for metagenomic binning, comparative biology and taxonomic classification.</title>
        <authorList>
            <person name="Goeker M."/>
        </authorList>
    </citation>
    <scope>NUCLEOTIDE SEQUENCE [LARGE SCALE GENOMIC DNA]</scope>
    <source>
        <strain evidence="6 7">DSM 19154</strain>
    </source>
</reference>
<feature type="domain" description="Aminotransferase class I/classII large" evidence="5">
    <location>
        <begin position="44"/>
        <end position="381"/>
    </location>
</feature>
<dbReference type="PANTHER" id="PTHR42790:SF19">
    <property type="entry name" value="KYNURENINE_ALPHA-AMINOADIPATE AMINOTRANSFERASE, MITOCHONDRIAL"/>
    <property type="match status" value="1"/>
</dbReference>